<sequence>MATVLLICSGCASYSQSFQTVEIKLLNNDPAGALEALDKQSHSNKDLFLYASNKATILRMLNKYSESNAEIEKAKAIIEKYSALSISETASSFIINDASQTYIGSPVEQIMLNIYAALNYLEMKDLDAARVEILQINIRLRTLMQDDPDSPLSIDPFAHYMSGIIYEDLGEWSDAMIAYRKAYHAYQRHSSLYSIAVPQQLKRVLILMADKIGLDEERRKYEQEFLLQLTDLQVQSQNQAELVFLFHNGLAPIKQESSINVLEPSSGHMIRISLPRYVNRGTTIAKARLSIQRPGSKQQNISLSIETEKTEDIGMLEIESLKAQMGVITARAIARAVAKHEASNEAGKQNDLIGLIVNIAGVLTERADTRSWLTLPAEIQMARLNAPADTYNVIIEFIDHNNHTLFQRSLGKIKLNNERKQYLSTHWASVSVIPNGTPVESKERH</sequence>
<evidence type="ECO:0000256" key="3">
    <source>
        <dbReference type="ARBA" id="ARBA00023306"/>
    </source>
</evidence>
<dbReference type="GO" id="GO:0007064">
    <property type="term" value="P:mitotic sister chromatid cohesion"/>
    <property type="evidence" value="ECO:0007669"/>
    <property type="project" value="InterPro"/>
</dbReference>
<dbReference type="Pfam" id="PF10345">
    <property type="entry name" value="Cohesin_load"/>
    <property type="match status" value="1"/>
</dbReference>
<organism evidence="4">
    <name type="scientific">hydrothermal vent metagenome</name>
    <dbReference type="NCBI Taxonomy" id="652676"/>
    <lineage>
        <taxon>unclassified sequences</taxon>
        <taxon>metagenomes</taxon>
        <taxon>ecological metagenomes</taxon>
    </lineage>
</organism>
<dbReference type="Gene3D" id="1.25.40.10">
    <property type="entry name" value="Tetratricopeptide repeat domain"/>
    <property type="match status" value="1"/>
</dbReference>
<proteinExistence type="predicted"/>
<dbReference type="AlphaFoldDB" id="A0A3B1BF62"/>
<dbReference type="GO" id="GO:0051301">
    <property type="term" value="P:cell division"/>
    <property type="evidence" value="ECO:0007669"/>
    <property type="project" value="UniProtKB-KW"/>
</dbReference>
<name>A0A3B1BF62_9ZZZZ</name>
<evidence type="ECO:0000256" key="2">
    <source>
        <dbReference type="ARBA" id="ARBA00022776"/>
    </source>
</evidence>
<keyword evidence="3" id="KW-0131">Cell cycle</keyword>
<dbReference type="EMBL" id="UOFY01000043">
    <property type="protein sequence ID" value="VAX10018.1"/>
    <property type="molecule type" value="Genomic_DNA"/>
</dbReference>
<dbReference type="InterPro" id="IPR011990">
    <property type="entry name" value="TPR-like_helical_dom_sf"/>
</dbReference>
<protein>
    <submittedName>
        <fullName evidence="4">Uncharacterized protein</fullName>
    </submittedName>
</protein>
<dbReference type="InterPro" id="IPR019440">
    <property type="entry name" value="MAU2"/>
</dbReference>
<keyword evidence="2" id="KW-0498">Mitosis</keyword>
<evidence type="ECO:0000256" key="1">
    <source>
        <dbReference type="ARBA" id="ARBA00022618"/>
    </source>
</evidence>
<dbReference type="SUPFAM" id="SSF48452">
    <property type="entry name" value="TPR-like"/>
    <property type="match status" value="1"/>
</dbReference>
<gene>
    <name evidence="4" type="ORF">MNBD_GAMMA25-229</name>
</gene>
<accession>A0A3B1BF62</accession>
<keyword evidence="1" id="KW-0132">Cell division</keyword>
<reference evidence="4" key="1">
    <citation type="submission" date="2018-06" db="EMBL/GenBank/DDBJ databases">
        <authorList>
            <person name="Zhirakovskaya E."/>
        </authorList>
    </citation>
    <scope>NUCLEOTIDE SEQUENCE</scope>
</reference>
<evidence type="ECO:0000313" key="4">
    <source>
        <dbReference type="EMBL" id="VAX10018.1"/>
    </source>
</evidence>